<dbReference type="Ensembl" id="ENSVKKT00000004314.1">
    <property type="protein sequence ID" value="ENSVKKP00000004200.1"/>
    <property type="gene ID" value="ENSVKKG00000003143.1"/>
</dbReference>
<dbReference type="Proteomes" id="UP000694545">
    <property type="component" value="Unplaced"/>
</dbReference>
<evidence type="ECO:0000259" key="1">
    <source>
        <dbReference type="Pfam" id="PF07562"/>
    </source>
</evidence>
<accession>A0A8D2J4D0</accession>
<dbReference type="Pfam" id="PF07562">
    <property type="entry name" value="NCD3G"/>
    <property type="match status" value="1"/>
</dbReference>
<reference evidence="2" key="1">
    <citation type="submission" date="2025-05" db="UniProtKB">
        <authorList>
            <consortium name="Ensembl"/>
        </authorList>
    </citation>
    <scope>IDENTIFICATION</scope>
</reference>
<dbReference type="InterPro" id="IPR011500">
    <property type="entry name" value="GPCR_3_9-Cys_dom"/>
</dbReference>
<evidence type="ECO:0000313" key="2">
    <source>
        <dbReference type="Ensembl" id="ENSVKKP00000004193.1"/>
    </source>
</evidence>
<keyword evidence="3" id="KW-1185">Reference proteome</keyword>
<dbReference type="InterPro" id="IPR038550">
    <property type="entry name" value="GPCR_3_9-Cys_sf"/>
</dbReference>
<dbReference type="Ensembl" id="ENSVKKT00000004307.1">
    <property type="protein sequence ID" value="ENSVKKP00000004193.1"/>
    <property type="gene ID" value="ENSVKKG00000003139.1"/>
</dbReference>
<proteinExistence type="predicted"/>
<name>A0A8D2J4D0_VARKO</name>
<dbReference type="Gene3D" id="2.10.50.30">
    <property type="entry name" value="GPCR, family 3, nine cysteines domain"/>
    <property type="match status" value="1"/>
</dbReference>
<dbReference type="GO" id="GO:0004930">
    <property type="term" value="F:G protein-coupled receptor activity"/>
    <property type="evidence" value="ECO:0007669"/>
    <property type="project" value="InterPro"/>
</dbReference>
<organism evidence="2 3">
    <name type="scientific">Varanus komodoensis</name>
    <name type="common">Komodo dragon</name>
    <dbReference type="NCBI Taxonomy" id="61221"/>
    <lineage>
        <taxon>Eukaryota</taxon>
        <taxon>Metazoa</taxon>
        <taxon>Chordata</taxon>
        <taxon>Craniata</taxon>
        <taxon>Vertebrata</taxon>
        <taxon>Euteleostomi</taxon>
        <taxon>Lepidosauria</taxon>
        <taxon>Squamata</taxon>
        <taxon>Bifurcata</taxon>
        <taxon>Unidentata</taxon>
        <taxon>Episquamata</taxon>
        <taxon>Toxicofera</taxon>
        <taxon>Anguimorpha</taxon>
        <taxon>Paleoanguimorpha</taxon>
        <taxon>Varanoidea</taxon>
        <taxon>Varanidae</taxon>
        <taxon>Varanus</taxon>
    </lineage>
</organism>
<feature type="domain" description="GPCR family 3 nine cysteines" evidence="1">
    <location>
        <begin position="62"/>
        <end position="101"/>
    </location>
</feature>
<dbReference type="AlphaFoldDB" id="A0A8D2J4D0"/>
<protein>
    <recommendedName>
        <fullName evidence="1">GPCR family 3 nine cysteines domain-containing protein</fullName>
    </recommendedName>
</protein>
<sequence>MQGRNQDLKCRNKIRRRIIGQPHLDLFLISISPTCHRNGTSGLGSWAASPHFLPVAPYSQPVPRSRCSLSCRPGSAKKKLDGKPPCCYACAPCAERTFSAQEGKRLHGHTATCGFPDSFLSEF</sequence>
<evidence type="ECO:0000313" key="3">
    <source>
        <dbReference type="Proteomes" id="UP000694545"/>
    </source>
</evidence>